<feature type="region of interest" description="Disordered" evidence="1">
    <location>
        <begin position="1"/>
        <end position="63"/>
    </location>
</feature>
<dbReference type="RefSeq" id="WP_172160893.1">
    <property type="nucleotide sequence ID" value="NZ_CP053564.1"/>
</dbReference>
<keyword evidence="3" id="KW-1185">Reference proteome</keyword>
<sequence length="139" mass="15414">MFRSTRPPDSLRTGGTAPDPIFSGGRFGARKRSSPLAGTQRPRRPRRRPRPRSHGNGWQPSNPGAILFVEKITILKARDEIEELPAVAQGRFLNLPYALWTSGPLNIDAAERGRRALEGWRPAPVSTIVQAHFDDRSPA</sequence>
<organism evidence="2 3">
    <name type="scientific">Pseudonocardia broussonetiae</name>
    <dbReference type="NCBI Taxonomy" id="2736640"/>
    <lineage>
        <taxon>Bacteria</taxon>
        <taxon>Bacillati</taxon>
        <taxon>Actinomycetota</taxon>
        <taxon>Actinomycetes</taxon>
        <taxon>Pseudonocardiales</taxon>
        <taxon>Pseudonocardiaceae</taxon>
        <taxon>Pseudonocardia</taxon>
    </lineage>
</organism>
<dbReference type="Proteomes" id="UP000505377">
    <property type="component" value="Chromosome"/>
</dbReference>
<protein>
    <submittedName>
        <fullName evidence="2">Uncharacterized protein</fullName>
    </submittedName>
</protein>
<proteinExistence type="predicted"/>
<reference evidence="2 3" key="1">
    <citation type="submission" date="2020-05" db="EMBL/GenBank/DDBJ databases">
        <authorList>
            <person name="Mo P."/>
        </authorList>
    </citation>
    <scope>NUCLEOTIDE SEQUENCE [LARGE SCALE GENOMIC DNA]</scope>
    <source>
        <strain evidence="2 3">Gen01</strain>
    </source>
</reference>
<evidence type="ECO:0000256" key="1">
    <source>
        <dbReference type="SAM" id="MobiDB-lite"/>
    </source>
</evidence>
<evidence type="ECO:0000313" key="2">
    <source>
        <dbReference type="EMBL" id="QJY47839.1"/>
    </source>
</evidence>
<feature type="compositionally biased region" description="Basic residues" evidence="1">
    <location>
        <begin position="41"/>
        <end position="53"/>
    </location>
</feature>
<evidence type="ECO:0000313" key="3">
    <source>
        <dbReference type="Proteomes" id="UP000505377"/>
    </source>
</evidence>
<accession>A0A6M6JN25</accession>
<name>A0A6M6JN25_9PSEU</name>
<dbReference type="Gene3D" id="3.40.50.1980">
    <property type="entry name" value="Nitrogenase molybdenum iron protein domain"/>
    <property type="match status" value="1"/>
</dbReference>
<dbReference type="KEGG" id="pbro:HOP40_20175"/>
<dbReference type="AlphaFoldDB" id="A0A6M6JN25"/>
<dbReference type="EMBL" id="CP053564">
    <property type="protein sequence ID" value="QJY47839.1"/>
    <property type="molecule type" value="Genomic_DNA"/>
</dbReference>
<gene>
    <name evidence="2" type="ORF">HOP40_20175</name>
</gene>